<dbReference type="InterPro" id="IPR051218">
    <property type="entry name" value="Sec_MonoDiacylglyc_Lipase"/>
</dbReference>
<gene>
    <name evidence="2" type="ORF">BKD09_35445</name>
</gene>
<dbReference type="GO" id="GO:0006629">
    <property type="term" value="P:lipid metabolic process"/>
    <property type="evidence" value="ECO:0007669"/>
    <property type="project" value="InterPro"/>
</dbReference>
<dbReference type="InterPro" id="IPR029058">
    <property type="entry name" value="AB_hydrolase_fold"/>
</dbReference>
<name>A0A1L3FK29_BRAJP</name>
<dbReference type="OrthoDB" id="5522031at2"/>
<reference evidence="2 3" key="1">
    <citation type="submission" date="2016-11" db="EMBL/GenBank/DDBJ databases">
        <title>Complete Genome Sequence of Bradyrhizobium sp. strain J5, an isolated from soybean nodule in Hokkaido.</title>
        <authorList>
            <person name="Kanehara K."/>
        </authorList>
    </citation>
    <scope>NUCLEOTIDE SEQUENCE [LARGE SCALE GENOMIC DNA]</scope>
    <source>
        <strain evidence="2 3">J5</strain>
    </source>
</reference>
<accession>A0A1L3FK29</accession>
<protein>
    <recommendedName>
        <fullName evidence="1">Fungal lipase-type domain-containing protein</fullName>
    </recommendedName>
</protein>
<dbReference type="AlphaFoldDB" id="A0A1L3FK29"/>
<dbReference type="CDD" id="cd00519">
    <property type="entry name" value="Lipase_3"/>
    <property type="match status" value="1"/>
</dbReference>
<evidence type="ECO:0000313" key="2">
    <source>
        <dbReference type="EMBL" id="APG13665.1"/>
    </source>
</evidence>
<evidence type="ECO:0000313" key="3">
    <source>
        <dbReference type="Proteomes" id="UP000181962"/>
    </source>
</evidence>
<dbReference type="EMBL" id="CP017637">
    <property type="protein sequence ID" value="APG13665.1"/>
    <property type="molecule type" value="Genomic_DNA"/>
</dbReference>
<organism evidence="2 3">
    <name type="scientific">Bradyrhizobium japonicum</name>
    <dbReference type="NCBI Taxonomy" id="375"/>
    <lineage>
        <taxon>Bacteria</taxon>
        <taxon>Pseudomonadati</taxon>
        <taxon>Pseudomonadota</taxon>
        <taxon>Alphaproteobacteria</taxon>
        <taxon>Hyphomicrobiales</taxon>
        <taxon>Nitrobacteraceae</taxon>
        <taxon>Bradyrhizobium</taxon>
    </lineage>
</organism>
<dbReference type="PANTHER" id="PTHR45856:SF24">
    <property type="entry name" value="FUNGAL LIPASE-LIKE DOMAIN-CONTAINING PROTEIN"/>
    <property type="match status" value="1"/>
</dbReference>
<dbReference type="Pfam" id="PF01764">
    <property type="entry name" value="Lipase_3"/>
    <property type="match status" value="1"/>
</dbReference>
<proteinExistence type="predicted"/>
<dbReference type="InterPro" id="IPR002921">
    <property type="entry name" value="Fungal_lipase-type"/>
</dbReference>
<evidence type="ECO:0000259" key="1">
    <source>
        <dbReference type="Pfam" id="PF01764"/>
    </source>
</evidence>
<dbReference type="Proteomes" id="UP000181962">
    <property type="component" value="Chromosome"/>
</dbReference>
<dbReference type="PANTHER" id="PTHR45856">
    <property type="entry name" value="ALPHA/BETA-HYDROLASES SUPERFAMILY PROTEIN"/>
    <property type="match status" value="1"/>
</dbReference>
<dbReference type="Gene3D" id="3.40.50.1820">
    <property type="entry name" value="alpha/beta hydrolase"/>
    <property type="match status" value="1"/>
</dbReference>
<feature type="domain" description="Fungal lipase-type" evidence="1">
    <location>
        <begin position="110"/>
        <end position="232"/>
    </location>
</feature>
<dbReference type="SUPFAM" id="SSF53474">
    <property type="entry name" value="alpha/beta-Hydrolases"/>
    <property type="match status" value="1"/>
</dbReference>
<sequence>MVAAQRIDAWRGLKEEMFPMSFLVRFPRASYRADALDGFTVTPGFTPGNAQAMMWLSQLAYETDDRDKVDNILKALGLEMRGFGADTPATGLVPPKARFIVAVGRGATFVTLSGTDPLSIKDWITDFTLAPSQNVLHKGFAEAVDAVRSDIEVAIRSGGAGQPLFFTGHSMGGALANIAALRALDAGLRATAIYTFGGPRTGGQDFFEAYEPLSESTFRLVNGNDIVPAVPPSLRGNFRHVGRMLRCASGSTFAGQVPASKEGNDPSFNLVGLGTLLTGGNFHLKIPSIEELRNIDPRTLDQSDVLPGFVRDHVPASYFRALSVTIP</sequence>